<protein>
    <submittedName>
        <fullName evidence="2">Uncharacterized protein</fullName>
    </submittedName>
</protein>
<gene>
    <name evidence="2" type="ORF">ASPCAL07781</name>
</gene>
<evidence type="ECO:0000313" key="3">
    <source>
        <dbReference type="Proteomes" id="UP000054771"/>
    </source>
</evidence>
<evidence type="ECO:0000313" key="2">
    <source>
        <dbReference type="EMBL" id="CEN61117.1"/>
    </source>
</evidence>
<name>A0A0U5CPL5_ASPCI</name>
<dbReference type="AlphaFoldDB" id="A0A0U5CPL5"/>
<dbReference type="Proteomes" id="UP000054771">
    <property type="component" value="Unassembled WGS sequence"/>
</dbReference>
<dbReference type="EMBL" id="CDMC01000006">
    <property type="protein sequence ID" value="CEN61117.1"/>
    <property type="molecule type" value="Genomic_DNA"/>
</dbReference>
<feature type="region of interest" description="Disordered" evidence="1">
    <location>
        <begin position="324"/>
        <end position="364"/>
    </location>
</feature>
<organism evidence="2 3">
    <name type="scientific">Aspergillus calidoustus</name>
    <dbReference type="NCBI Taxonomy" id="454130"/>
    <lineage>
        <taxon>Eukaryota</taxon>
        <taxon>Fungi</taxon>
        <taxon>Dikarya</taxon>
        <taxon>Ascomycota</taxon>
        <taxon>Pezizomycotina</taxon>
        <taxon>Eurotiomycetes</taxon>
        <taxon>Eurotiomycetidae</taxon>
        <taxon>Eurotiales</taxon>
        <taxon>Aspergillaceae</taxon>
        <taxon>Aspergillus</taxon>
        <taxon>Aspergillus subgen. Nidulantes</taxon>
    </lineage>
</organism>
<reference evidence="3" key="1">
    <citation type="journal article" date="2016" name="Genome Announc.">
        <title>Draft genome sequences of fungus Aspergillus calidoustus.</title>
        <authorList>
            <person name="Horn F."/>
            <person name="Linde J."/>
            <person name="Mattern D.J."/>
            <person name="Walther G."/>
            <person name="Guthke R."/>
            <person name="Scherlach K."/>
            <person name="Martin K."/>
            <person name="Brakhage A.A."/>
            <person name="Petzke L."/>
            <person name="Valiante V."/>
        </authorList>
    </citation>
    <scope>NUCLEOTIDE SEQUENCE [LARGE SCALE GENOMIC DNA]</scope>
    <source>
        <strain evidence="3">SF006504</strain>
    </source>
</reference>
<dbReference type="OMA" id="ILVCQCQ"/>
<proteinExistence type="predicted"/>
<keyword evidence="3" id="KW-1185">Reference proteome</keyword>
<feature type="compositionally biased region" description="Pro residues" evidence="1">
    <location>
        <begin position="355"/>
        <end position="364"/>
    </location>
</feature>
<accession>A0A0U5CPL5</accession>
<sequence length="364" mass="41091">MDRSQSSRSFEFTDIDEIYPALLKLRCPTVPFNATITTNHLEPLQGLARDLQAGAQALRNAYELRTGYDDLAVILLEPSDKADSVCFEEMLESSPALKAVDESLRHAFAGMRDIRNTIILDIRAFRSNRIRQTQPSIERLADDERAYSTFKQIISRLKPDVILVCQCQTGTEEVKNDFAQRVCSSVKEATNISVVEISGTEHHSVMIKSFHPMYLKYQREPPGDTLTQKVMREYLFDAGFIVAGNALVGQRVKGVGLSNLRASAETGPVMIPTSQGPLVSYQFWGEEDDYLSSDQLEELESMKKPCERDNERKLENLLTRFRTRTEREPGFRGNSTVERQGYQKADILGKVGPIPRLPQGPRPK</sequence>
<evidence type="ECO:0000256" key="1">
    <source>
        <dbReference type="SAM" id="MobiDB-lite"/>
    </source>
</evidence>
<dbReference type="OrthoDB" id="4504449at2759"/>